<dbReference type="OrthoDB" id="43807at2759"/>
<sequence length="132" mass="14793">MVDDRTQDGTLGKGNGDGFAHLGRPDDIDVSIKLRDWLFALEGREGVTERCWHNDNEDIGREERCCWHTNFHTFQVIAKSQYMAGGVNIEANIVASEDKSGHDDTLNWAAESLKFSVKQPVSETRELAELDG</sequence>
<dbReference type="AlphaFoldDB" id="A0A8X7QIW1"/>
<reference evidence="1 2" key="1">
    <citation type="submission" date="2020-02" db="EMBL/GenBank/DDBJ databases">
        <authorList>
            <person name="Ma Q."/>
            <person name="Huang Y."/>
            <person name="Song X."/>
            <person name="Pei D."/>
        </authorList>
    </citation>
    <scope>NUCLEOTIDE SEQUENCE [LARGE SCALE GENOMIC DNA]</scope>
    <source>
        <strain evidence="1">Sxm20200214</strain>
        <tissue evidence="1">Leaf</tissue>
    </source>
</reference>
<gene>
    <name evidence="1" type="ORF">Bca52824_065759</name>
</gene>
<evidence type="ECO:0000313" key="2">
    <source>
        <dbReference type="Proteomes" id="UP000886595"/>
    </source>
</evidence>
<comment type="caution">
    <text evidence="1">The sequence shown here is derived from an EMBL/GenBank/DDBJ whole genome shotgun (WGS) entry which is preliminary data.</text>
</comment>
<accession>A0A8X7QIW1</accession>
<protein>
    <submittedName>
        <fullName evidence="1">Uncharacterized protein</fullName>
    </submittedName>
</protein>
<name>A0A8X7QIW1_BRACI</name>
<evidence type="ECO:0000313" key="1">
    <source>
        <dbReference type="EMBL" id="KAG2271204.1"/>
    </source>
</evidence>
<proteinExistence type="predicted"/>
<dbReference type="EMBL" id="JAAMPC010000013">
    <property type="protein sequence ID" value="KAG2271204.1"/>
    <property type="molecule type" value="Genomic_DNA"/>
</dbReference>
<dbReference type="Proteomes" id="UP000886595">
    <property type="component" value="Unassembled WGS sequence"/>
</dbReference>
<keyword evidence="2" id="KW-1185">Reference proteome</keyword>
<organism evidence="1 2">
    <name type="scientific">Brassica carinata</name>
    <name type="common">Ethiopian mustard</name>
    <name type="synonym">Abyssinian cabbage</name>
    <dbReference type="NCBI Taxonomy" id="52824"/>
    <lineage>
        <taxon>Eukaryota</taxon>
        <taxon>Viridiplantae</taxon>
        <taxon>Streptophyta</taxon>
        <taxon>Embryophyta</taxon>
        <taxon>Tracheophyta</taxon>
        <taxon>Spermatophyta</taxon>
        <taxon>Magnoliopsida</taxon>
        <taxon>eudicotyledons</taxon>
        <taxon>Gunneridae</taxon>
        <taxon>Pentapetalae</taxon>
        <taxon>rosids</taxon>
        <taxon>malvids</taxon>
        <taxon>Brassicales</taxon>
        <taxon>Brassicaceae</taxon>
        <taxon>Brassiceae</taxon>
        <taxon>Brassica</taxon>
    </lineage>
</organism>